<gene>
    <name evidence="7" type="ORF">DHM44_02990</name>
</gene>
<protein>
    <recommendedName>
        <fullName evidence="6">HTH gntR-type domain-containing protein</fullName>
    </recommendedName>
</protein>
<dbReference type="SUPFAM" id="SSF53383">
    <property type="entry name" value="PLP-dependent transferases"/>
    <property type="match status" value="1"/>
</dbReference>
<dbReference type="InterPro" id="IPR000524">
    <property type="entry name" value="Tscrpt_reg_HTH_GntR"/>
</dbReference>
<dbReference type="Pfam" id="PF00155">
    <property type="entry name" value="Aminotran_1_2"/>
    <property type="match status" value="1"/>
</dbReference>
<evidence type="ECO:0000256" key="1">
    <source>
        <dbReference type="ARBA" id="ARBA00005384"/>
    </source>
</evidence>
<evidence type="ECO:0000256" key="3">
    <source>
        <dbReference type="ARBA" id="ARBA00023015"/>
    </source>
</evidence>
<dbReference type="GO" id="GO:0030170">
    <property type="term" value="F:pyridoxal phosphate binding"/>
    <property type="evidence" value="ECO:0007669"/>
    <property type="project" value="InterPro"/>
</dbReference>
<dbReference type="PANTHER" id="PTHR46577">
    <property type="entry name" value="HTH-TYPE TRANSCRIPTIONAL REGULATORY PROTEIN GABR"/>
    <property type="match status" value="1"/>
</dbReference>
<sequence>MICQSYLYEHIENYILKLAEKKIVTPGEKLPSLRTISKTFQVSMTTAMKAYEELESKGLIYSVEKSGYYLKPQNSVKIPERKNSIINKSPVENIDIINSILNDTQNKNILPLGAAVASPKLMPHKELKSFTREVINGSEDQYINYTATAGFYDLRVEIARLMALRDFYVSPEEIIITNGAMEGIFYILSSVAEQGDAIAVESPTYFGYQHVLKKLGMYPVEIPACPEKGIDIDYLQKAKDKYDIKCIITQPAFSNPTGSLMCEDKKHYLRSLASEKFIIIEDDTFGTLSHTYKKITPLANPSKTDHIIYVSSFSKTVSPGSRIGWIIPNKYYKDVYEAKLANNMSSASLPQLVMAKYLQSGKFHNHIKKLSKTLFLQISAYREELSRLFGSSIRMTNPKGGFLLWLQLPEKTDTLVLYHKALDHGIGFSPGAIFSSKPDKFRNYLRINCGYPLNAGIEKGLCKIYELYNRMF</sequence>
<comment type="caution">
    <text evidence="7">The sequence shown here is derived from an EMBL/GenBank/DDBJ whole genome shotgun (WGS) entry which is preliminary data.</text>
</comment>
<dbReference type="InterPro" id="IPR015421">
    <property type="entry name" value="PyrdxlP-dep_Trfase_major"/>
</dbReference>
<dbReference type="CDD" id="cd07377">
    <property type="entry name" value="WHTH_GntR"/>
    <property type="match status" value="1"/>
</dbReference>
<keyword evidence="2" id="KW-0663">Pyridoxal phosphate</keyword>
<organism evidence="7 8">
    <name type="scientific">Flexistipes sinusarabici</name>
    <dbReference type="NCBI Taxonomy" id="2352"/>
    <lineage>
        <taxon>Bacteria</taxon>
        <taxon>Pseudomonadati</taxon>
        <taxon>Deferribacterota</taxon>
        <taxon>Deferribacteres</taxon>
        <taxon>Deferribacterales</taxon>
        <taxon>Flexistipitaceae</taxon>
        <taxon>Flexistipes</taxon>
    </lineage>
</organism>
<dbReference type="InterPro" id="IPR036390">
    <property type="entry name" value="WH_DNA-bd_sf"/>
</dbReference>
<dbReference type="InterPro" id="IPR036388">
    <property type="entry name" value="WH-like_DNA-bd_sf"/>
</dbReference>
<keyword evidence="3" id="KW-0805">Transcription regulation</keyword>
<evidence type="ECO:0000259" key="6">
    <source>
        <dbReference type="PROSITE" id="PS50949"/>
    </source>
</evidence>
<name>A0A3D5Q9X3_FLESI</name>
<dbReference type="PROSITE" id="PS50949">
    <property type="entry name" value="HTH_GNTR"/>
    <property type="match status" value="1"/>
</dbReference>
<feature type="domain" description="HTH gntR-type" evidence="6">
    <location>
        <begin position="5"/>
        <end position="73"/>
    </location>
</feature>
<dbReference type="AlphaFoldDB" id="A0A3D5Q9X3"/>
<evidence type="ECO:0000256" key="4">
    <source>
        <dbReference type="ARBA" id="ARBA00023125"/>
    </source>
</evidence>
<evidence type="ECO:0000313" key="8">
    <source>
        <dbReference type="Proteomes" id="UP000262325"/>
    </source>
</evidence>
<evidence type="ECO:0000256" key="5">
    <source>
        <dbReference type="ARBA" id="ARBA00023163"/>
    </source>
</evidence>
<dbReference type="SUPFAM" id="SSF46785">
    <property type="entry name" value="Winged helix' DNA-binding domain"/>
    <property type="match status" value="1"/>
</dbReference>
<dbReference type="Proteomes" id="UP000262325">
    <property type="component" value="Unassembled WGS sequence"/>
</dbReference>
<dbReference type="PANTHER" id="PTHR46577:SF2">
    <property type="entry name" value="TRANSCRIPTIONAL REGULATORY PROTEIN"/>
    <property type="match status" value="1"/>
</dbReference>
<accession>A0A3D5Q9X3</accession>
<dbReference type="InterPro" id="IPR004839">
    <property type="entry name" value="Aminotransferase_I/II_large"/>
</dbReference>
<keyword evidence="5" id="KW-0804">Transcription</keyword>
<dbReference type="GO" id="GO:0003700">
    <property type="term" value="F:DNA-binding transcription factor activity"/>
    <property type="evidence" value="ECO:0007669"/>
    <property type="project" value="InterPro"/>
</dbReference>
<dbReference type="InterPro" id="IPR051446">
    <property type="entry name" value="HTH_trans_reg/aminotransferase"/>
</dbReference>
<dbReference type="Pfam" id="PF00392">
    <property type="entry name" value="GntR"/>
    <property type="match status" value="1"/>
</dbReference>
<comment type="similarity">
    <text evidence="1">In the C-terminal section; belongs to the class-I pyridoxal-phosphate-dependent aminotransferase family.</text>
</comment>
<evidence type="ECO:0000313" key="7">
    <source>
        <dbReference type="EMBL" id="HCW92627.1"/>
    </source>
</evidence>
<dbReference type="SMART" id="SM00345">
    <property type="entry name" value="HTH_GNTR"/>
    <property type="match status" value="1"/>
</dbReference>
<dbReference type="GO" id="GO:0003677">
    <property type="term" value="F:DNA binding"/>
    <property type="evidence" value="ECO:0007669"/>
    <property type="project" value="UniProtKB-KW"/>
</dbReference>
<dbReference type="Gene3D" id="1.10.10.10">
    <property type="entry name" value="Winged helix-like DNA-binding domain superfamily/Winged helix DNA-binding domain"/>
    <property type="match status" value="1"/>
</dbReference>
<proteinExistence type="inferred from homology"/>
<keyword evidence="4" id="KW-0238">DNA-binding</keyword>
<dbReference type="EMBL" id="DPPF01000063">
    <property type="protein sequence ID" value="HCW92627.1"/>
    <property type="molecule type" value="Genomic_DNA"/>
</dbReference>
<reference evidence="7 8" key="1">
    <citation type="journal article" date="2018" name="Nat. Biotechnol.">
        <title>A standardized bacterial taxonomy based on genome phylogeny substantially revises the tree of life.</title>
        <authorList>
            <person name="Parks D.H."/>
            <person name="Chuvochina M."/>
            <person name="Waite D.W."/>
            <person name="Rinke C."/>
            <person name="Skarshewski A."/>
            <person name="Chaumeil P.A."/>
            <person name="Hugenholtz P."/>
        </authorList>
    </citation>
    <scope>NUCLEOTIDE SEQUENCE [LARGE SCALE GENOMIC DNA]</scope>
    <source>
        <strain evidence="7">UBA8672</strain>
    </source>
</reference>
<evidence type="ECO:0000256" key="2">
    <source>
        <dbReference type="ARBA" id="ARBA00022898"/>
    </source>
</evidence>
<dbReference type="Gene3D" id="3.90.1150.10">
    <property type="entry name" value="Aspartate Aminotransferase, domain 1"/>
    <property type="match status" value="1"/>
</dbReference>
<dbReference type="CDD" id="cd00609">
    <property type="entry name" value="AAT_like"/>
    <property type="match status" value="1"/>
</dbReference>
<dbReference type="Gene3D" id="3.40.640.10">
    <property type="entry name" value="Type I PLP-dependent aspartate aminotransferase-like (Major domain)"/>
    <property type="match status" value="1"/>
</dbReference>
<dbReference type="InterPro" id="IPR015422">
    <property type="entry name" value="PyrdxlP-dep_Trfase_small"/>
</dbReference>
<dbReference type="InterPro" id="IPR015424">
    <property type="entry name" value="PyrdxlP-dep_Trfase"/>
</dbReference>